<proteinExistence type="predicted"/>
<dbReference type="InterPro" id="IPR024079">
    <property type="entry name" value="MetalloPept_cat_dom_sf"/>
</dbReference>
<dbReference type="EMBL" id="MU001794">
    <property type="protein sequence ID" value="KAF2797951.1"/>
    <property type="molecule type" value="Genomic_DNA"/>
</dbReference>
<feature type="signal peptide" evidence="1">
    <location>
        <begin position="1"/>
        <end position="23"/>
    </location>
</feature>
<dbReference type="GO" id="GO:0008237">
    <property type="term" value="F:metallopeptidase activity"/>
    <property type="evidence" value="ECO:0007669"/>
    <property type="project" value="InterPro"/>
</dbReference>
<dbReference type="SUPFAM" id="SSF55486">
    <property type="entry name" value="Metalloproteases ('zincins'), catalytic domain"/>
    <property type="match status" value="1"/>
</dbReference>
<protein>
    <recommendedName>
        <fullName evidence="4">Lysine-specific metallo-endopeptidase domain-containing protein</fullName>
    </recommendedName>
</protein>
<evidence type="ECO:0000313" key="3">
    <source>
        <dbReference type="Proteomes" id="UP000799757"/>
    </source>
</evidence>
<sequence length="296" mass="32858">MPFPSLTASLTAALVLFHQTGVASPILHEKRTTLAPRKAVNFVDCTKNEKDKLEKGFADAATLGIYAYSNMKTDSKPWEHYFRTGDGKDTDYDKARSVWSMVESNNDPTNAPYTFSVRCGKKTDKSCKSGKSVGVTDSKPQDGNTLREMLICPLFFKDDSKETTHNLDFRKFEKPKRGQDNSWCAPGNNFIWYEVAGHTLLHEMTHLNAFGEAAGVPEHKDSKEGFMTHGTDDVGGLGNSYPVAARKLAEIWQKGQEEEGTLKPYQNAENLAGAALEWYMMDNCAKSGNPISEIPL</sequence>
<feature type="chain" id="PRO_5025444867" description="Lysine-specific metallo-endopeptidase domain-containing protein" evidence="1">
    <location>
        <begin position="24"/>
        <end position="296"/>
    </location>
</feature>
<dbReference type="AlphaFoldDB" id="A0A6A6XN36"/>
<keyword evidence="3" id="KW-1185">Reference proteome</keyword>
<accession>A0A6A6XN36</accession>
<evidence type="ECO:0000256" key="1">
    <source>
        <dbReference type="SAM" id="SignalP"/>
    </source>
</evidence>
<evidence type="ECO:0008006" key="4">
    <source>
        <dbReference type="Google" id="ProtNLM"/>
    </source>
</evidence>
<dbReference type="Proteomes" id="UP000799757">
    <property type="component" value="Unassembled WGS sequence"/>
</dbReference>
<name>A0A6A6XN36_9PLEO</name>
<gene>
    <name evidence="2" type="ORF">K505DRAFT_333832</name>
</gene>
<organism evidence="2 3">
    <name type="scientific">Melanomma pulvis-pyrius CBS 109.77</name>
    <dbReference type="NCBI Taxonomy" id="1314802"/>
    <lineage>
        <taxon>Eukaryota</taxon>
        <taxon>Fungi</taxon>
        <taxon>Dikarya</taxon>
        <taxon>Ascomycota</taxon>
        <taxon>Pezizomycotina</taxon>
        <taxon>Dothideomycetes</taxon>
        <taxon>Pleosporomycetidae</taxon>
        <taxon>Pleosporales</taxon>
        <taxon>Melanommataceae</taxon>
        <taxon>Melanomma</taxon>
    </lineage>
</organism>
<dbReference type="Gene3D" id="3.40.390.10">
    <property type="entry name" value="Collagenase (Catalytic Domain)"/>
    <property type="match status" value="1"/>
</dbReference>
<dbReference type="OrthoDB" id="5381562at2759"/>
<reference evidence="2" key="1">
    <citation type="journal article" date="2020" name="Stud. Mycol.">
        <title>101 Dothideomycetes genomes: a test case for predicting lifestyles and emergence of pathogens.</title>
        <authorList>
            <person name="Haridas S."/>
            <person name="Albert R."/>
            <person name="Binder M."/>
            <person name="Bloem J."/>
            <person name="Labutti K."/>
            <person name="Salamov A."/>
            <person name="Andreopoulos B."/>
            <person name="Baker S."/>
            <person name="Barry K."/>
            <person name="Bills G."/>
            <person name="Bluhm B."/>
            <person name="Cannon C."/>
            <person name="Castanera R."/>
            <person name="Culley D."/>
            <person name="Daum C."/>
            <person name="Ezra D."/>
            <person name="Gonzalez J."/>
            <person name="Henrissat B."/>
            <person name="Kuo A."/>
            <person name="Liang C."/>
            <person name="Lipzen A."/>
            <person name="Lutzoni F."/>
            <person name="Magnuson J."/>
            <person name="Mondo S."/>
            <person name="Nolan M."/>
            <person name="Ohm R."/>
            <person name="Pangilinan J."/>
            <person name="Park H.-J."/>
            <person name="Ramirez L."/>
            <person name="Alfaro M."/>
            <person name="Sun H."/>
            <person name="Tritt A."/>
            <person name="Yoshinaga Y."/>
            <person name="Zwiers L.-H."/>
            <person name="Turgeon B."/>
            <person name="Goodwin S."/>
            <person name="Spatafora J."/>
            <person name="Crous P."/>
            <person name="Grigoriev I."/>
        </authorList>
    </citation>
    <scope>NUCLEOTIDE SEQUENCE</scope>
    <source>
        <strain evidence="2">CBS 109.77</strain>
    </source>
</reference>
<evidence type="ECO:0000313" key="2">
    <source>
        <dbReference type="EMBL" id="KAF2797951.1"/>
    </source>
</evidence>
<keyword evidence="1" id="KW-0732">Signal</keyword>